<reference evidence="2 3" key="1">
    <citation type="journal article" date="2010" name="Stand. Genomic Sci.">
        <title>Complete genome sequence of Segniliparus rotundus type strain (CDC 1076).</title>
        <authorList>
            <person name="Sikorski J."/>
            <person name="Lapidus A."/>
            <person name="Copeland A."/>
            <person name="Misra M."/>
            <person name="Glavina Del Rio T."/>
            <person name="Nolan M."/>
            <person name="Lucas S."/>
            <person name="Chen F."/>
            <person name="Tice H."/>
            <person name="Cheng J.F."/>
            <person name="Jando M."/>
            <person name="Schneider S."/>
            <person name="Bruce D."/>
            <person name="Goodwin L."/>
            <person name="Pitluck S."/>
            <person name="Liolios K."/>
            <person name="Mikhailova N."/>
            <person name="Pati A."/>
            <person name="Ivanova N."/>
            <person name="Mavromatis K."/>
            <person name="Chen A."/>
            <person name="Palaniappan K."/>
            <person name="Chertkov O."/>
            <person name="Land M."/>
            <person name="Hauser L."/>
            <person name="Chang Y.J."/>
            <person name="Jeffries C.D."/>
            <person name="Brettin T."/>
            <person name="Detter J.C."/>
            <person name="Han C."/>
            <person name="Rohde M."/>
            <person name="Goker M."/>
            <person name="Bristow J."/>
            <person name="Eisen J.A."/>
            <person name="Markowitz V."/>
            <person name="Hugenholtz P."/>
            <person name="Kyrpides N.C."/>
            <person name="Klenk H.P."/>
        </authorList>
    </citation>
    <scope>NUCLEOTIDE SEQUENCE [LARGE SCALE GENOMIC DNA]</scope>
    <source>
        <strain evidence="3">ATCC BAA-972 / CDC 1076 / CIP 108378 / DSM 44985 / JCM 13578</strain>
    </source>
</reference>
<dbReference type="EMBL" id="CP001958">
    <property type="protein sequence ID" value="ADG97386.1"/>
    <property type="molecule type" value="Genomic_DNA"/>
</dbReference>
<evidence type="ECO:0000256" key="1">
    <source>
        <dbReference type="SAM" id="MobiDB-lite"/>
    </source>
</evidence>
<evidence type="ECO:0000313" key="2">
    <source>
        <dbReference type="EMBL" id="ADG97386.1"/>
    </source>
</evidence>
<feature type="compositionally biased region" description="Gly residues" evidence="1">
    <location>
        <begin position="329"/>
        <end position="345"/>
    </location>
</feature>
<keyword evidence="3" id="KW-1185">Reference proteome</keyword>
<sequence>MSEKNYMADPASDFVENLQIGGSLQPDVISVQAAKVFQQAGGRLAEITDALRVAVAKRHWVGKLGDATRDETEGLARTSKTAGETVQEYGQSVQSVAESATTAKSVCDQNSQCTPGTSPMAQVKAVARALQNHYGEPGQKTVEDLQYPGRTPDAPTEDRGESPDSVGGAQPQPSSGGGGSSSGGAEPAEPVAAKPQAQDDAASGQQQEAQPEGKPSGESAGAGGGSGGGAGSGDGGKGAGSGAGGGAPSGGSPAGGTPSSGAGFDPSEAGATHAMSAGDPAFGSSSGSSGLGGGGVGTLGGDHERSLSAKTGPAGYAAPKPVVNVNGLAGSGVGQGAGMGGGMGGHGRRCWWSKLWEGAQDPRLPQRHGARQRAVRQESACGDPRGDRRAEPGRAAEDAGGSS</sequence>
<dbReference type="AlphaFoldDB" id="D6ZEA6"/>
<proteinExistence type="predicted"/>
<feature type="compositionally biased region" description="Low complexity" evidence="1">
    <location>
        <begin position="183"/>
        <end position="219"/>
    </location>
</feature>
<feature type="region of interest" description="Disordered" evidence="1">
    <location>
        <begin position="135"/>
        <end position="349"/>
    </location>
</feature>
<name>D6ZEA6_SEGRD</name>
<feature type="compositionally biased region" description="Basic residues" evidence="1">
    <location>
        <begin position="365"/>
        <end position="374"/>
    </location>
</feature>
<feature type="compositionally biased region" description="Gly residues" evidence="1">
    <location>
        <begin position="220"/>
        <end position="254"/>
    </location>
</feature>
<feature type="compositionally biased region" description="Basic and acidic residues" evidence="1">
    <location>
        <begin position="384"/>
        <end position="397"/>
    </location>
</feature>
<dbReference type="HOGENOM" id="CLU_667123_0_0_11"/>
<feature type="compositionally biased region" description="Gly residues" evidence="1">
    <location>
        <begin position="289"/>
        <end position="300"/>
    </location>
</feature>
<accession>D6ZEA6</accession>
<feature type="region of interest" description="Disordered" evidence="1">
    <location>
        <begin position="361"/>
        <end position="403"/>
    </location>
</feature>
<protein>
    <submittedName>
        <fullName evidence="2">Uncharacterized protein</fullName>
    </submittedName>
</protein>
<dbReference type="KEGG" id="srt:Srot_0909"/>
<dbReference type="Proteomes" id="UP000002247">
    <property type="component" value="Chromosome"/>
</dbReference>
<organism evidence="2 3">
    <name type="scientific">Segniliparus rotundus (strain ATCC BAA-972 / CDC 1076 / CIP 108378 / DSM 44985 / JCM 13578)</name>
    <dbReference type="NCBI Taxonomy" id="640132"/>
    <lineage>
        <taxon>Bacteria</taxon>
        <taxon>Bacillati</taxon>
        <taxon>Actinomycetota</taxon>
        <taxon>Actinomycetes</taxon>
        <taxon>Mycobacteriales</taxon>
        <taxon>Segniliparaceae</taxon>
        <taxon>Segniliparus</taxon>
    </lineage>
</organism>
<evidence type="ECO:0000313" key="3">
    <source>
        <dbReference type="Proteomes" id="UP000002247"/>
    </source>
</evidence>
<dbReference type="RefSeq" id="WP_013137842.1">
    <property type="nucleotide sequence ID" value="NC_014168.1"/>
</dbReference>
<gene>
    <name evidence="2" type="ordered locus">Srot_0909</name>
</gene>
<dbReference type="STRING" id="640132.Srot_0909"/>